<dbReference type="PROSITE" id="PS50181">
    <property type="entry name" value="FBOX"/>
    <property type="match status" value="1"/>
</dbReference>
<sequence length="471" mass="52674">MATIICLAPELLELVLSYLAPSDLISFARTCHHASEFIRPNNQILWKASFLQVFDHPKHAWNALVPTARAANKTREAEWDWHHELQRRLIAFNAVCKSDHSGLLFNVADVVKALLDVEETASCMEWDEGGNSQSLNVKFLQRLGEEKPDKLDSIVHDFHRGFDSASLPLETMAAAHFDRRVTRSIKTLAYNTYIIHGPTRREEDSMKSKAAARAIVYDWTVTGPEAECGPFKKDLSGAVDWQTVEAISSLMHRLFAVALKMYELSTSGFAMNIPHAVAANPTSPEDWAGVTGIWLGTYAFLDYRALVHYNFTNNQEYSLDLGGSEEACGDLMRLELKMEDTEELQQDHRLQTVLPHCEDLPVLFFRGSSHNETSGRTSIGVRGSASLVPDGRSVRWRFIIRYAGSDQWQLEGVQPSGVRSGPIYGLWSHADHDEHGPMGPFYYAPAELCDITHGQASNMRTSPSISPEPSS</sequence>
<dbReference type="Gene3D" id="1.20.1280.50">
    <property type="match status" value="1"/>
</dbReference>
<evidence type="ECO:0000313" key="4">
    <source>
        <dbReference type="Proteomes" id="UP000800035"/>
    </source>
</evidence>
<proteinExistence type="predicted"/>
<dbReference type="InterPro" id="IPR036047">
    <property type="entry name" value="F-box-like_dom_sf"/>
</dbReference>
<gene>
    <name evidence="3" type="ORF">CC80DRAFT_420626</name>
</gene>
<evidence type="ECO:0000256" key="1">
    <source>
        <dbReference type="SAM" id="SignalP"/>
    </source>
</evidence>
<feature type="signal peptide" evidence="1">
    <location>
        <begin position="1"/>
        <end position="17"/>
    </location>
</feature>
<organism evidence="3 4">
    <name type="scientific">Byssothecium circinans</name>
    <dbReference type="NCBI Taxonomy" id="147558"/>
    <lineage>
        <taxon>Eukaryota</taxon>
        <taxon>Fungi</taxon>
        <taxon>Dikarya</taxon>
        <taxon>Ascomycota</taxon>
        <taxon>Pezizomycotina</taxon>
        <taxon>Dothideomycetes</taxon>
        <taxon>Pleosporomycetidae</taxon>
        <taxon>Pleosporales</taxon>
        <taxon>Massarineae</taxon>
        <taxon>Massarinaceae</taxon>
        <taxon>Byssothecium</taxon>
    </lineage>
</organism>
<evidence type="ECO:0000259" key="2">
    <source>
        <dbReference type="PROSITE" id="PS50181"/>
    </source>
</evidence>
<dbReference type="Proteomes" id="UP000800035">
    <property type="component" value="Unassembled WGS sequence"/>
</dbReference>
<reference evidence="3" key="1">
    <citation type="journal article" date="2020" name="Stud. Mycol.">
        <title>101 Dothideomycetes genomes: a test case for predicting lifestyles and emergence of pathogens.</title>
        <authorList>
            <person name="Haridas S."/>
            <person name="Albert R."/>
            <person name="Binder M."/>
            <person name="Bloem J."/>
            <person name="Labutti K."/>
            <person name="Salamov A."/>
            <person name="Andreopoulos B."/>
            <person name="Baker S."/>
            <person name="Barry K."/>
            <person name="Bills G."/>
            <person name="Bluhm B."/>
            <person name="Cannon C."/>
            <person name="Castanera R."/>
            <person name="Culley D."/>
            <person name="Daum C."/>
            <person name="Ezra D."/>
            <person name="Gonzalez J."/>
            <person name="Henrissat B."/>
            <person name="Kuo A."/>
            <person name="Liang C."/>
            <person name="Lipzen A."/>
            <person name="Lutzoni F."/>
            <person name="Magnuson J."/>
            <person name="Mondo S."/>
            <person name="Nolan M."/>
            <person name="Ohm R."/>
            <person name="Pangilinan J."/>
            <person name="Park H.-J."/>
            <person name="Ramirez L."/>
            <person name="Alfaro M."/>
            <person name="Sun H."/>
            <person name="Tritt A."/>
            <person name="Yoshinaga Y."/>
            <person name="Zwiers L.-H."/>
            <person name="Turgeon B."/>
            <person name="Goodwin S."/>
            <person name="Spatafora J."/>
            <person name="Crous P."/>
            <person name="Grigoriev I."/>
        </authorList>
    </citation>
    <scope>NUCLEOTIDE SEQUENCE</scope>
    <source>
        <strain evidence="3">CBS 675.92</strain>
    </source>
</reference>
<dbReference type="AlphaFoldDB" id="A0A6A5TQT3"/>
<protein>
    <recommendedName>
        <fullName evidence="2">F-box domain-containing protein</fullName>
    </recommendedName>
</protein>
<accession>A0A6A5TQT3</accession>
<dbReference type="OrthoDB" id="3226064at2759"/>
<name>A0A6A5TQT3_9PLEO</name>
<keyword evidence="4" id="KW-1185">Reference proteome</keyword>
<feature type="chain" id="PRO_5025372244" description="F-box domain-containing protein" evidence="1">
    <location>
        <begin position="18"/>
        <end position="471"/>
    </location>
</feature>
<evidence type="ECO:0000313" key="3">
    <source>
        <dbReference type="EMBL" id="KAF1953146.1"/>
    </source>
</evidence>
<dbReference type="InterPro" id="IPR001810">
    <property type="entry name" value="F-box_dom"/>
</dbReference>
<feature type="domain" description="F-box" evidence="2">
    <location>
        <begin position="1"/>
        <end position="49"/>
    </location>
</feature>
<dbReference type="SUPFAM" id="SSF81383">
    <property type="entry name" value="F-box domain"/>
    <property type="match status" value="1"/>
</dbReference>
<dbReference type="CDD" id="cd09917">
    <property type="entry name" value="F-box_SF"/>
    <property type="match status" value="1"/>
</dbReference>
<keyword evidence="1" id="KW-0732">Signal</keyword>
<dbReference type="Pfam" id="PF00646">
    <property type="entry name" value="F-box"/>
    <property type="match status" value="1"/>
</dbReference>
<dbReference type="EMBL" id="ML977005">
    <property type="protein sequence ID" value="KAF1953146.1"/>
    <property type="molecule type" value="Genomic_DNA"/>
</dbReference>